<evidence type="ECO:0000313" key="2">
    <source>
        <dbReference type="Proteomes" id="UP000199627"/>
    </source>
</evidence>
<sequence>MSFPATLVILKGSQQLKRLVLFLKLIEIASSSPLFAMTNDKKIYSGNSLPLEGCQKFFRIFDGGVKNVNFKSELPIVSFQLHIIYNSLIDGSFSSPDCSICLSSFSSFGGGEAAAETRK</sequence>
<protein>
    <submittedName>
        <fullName evidence="1">Uncharacterized protein</fullName>
    </submittedName>
</protein>
<dbReference type="STRING" id="311333.SAMN05421664_0656"/>
<dbReference type="Proteomes" id="UP000199627">
    <property type="component" value="Unassembled WGS sequence"/>
</dbReference>
<gene>
    <name evidence="1" type="ORF">SAMN05421664_0656</name>
</gene>
<reference evidence="2" key="1">
    <citation type="submission" date="2016-10" db="EMBL/GenBank/DDBJ databases">
        <authorList>
            <person name="Varghese N."/>
            <person name="Submissions S."/>
        </authorList>
    </citation>
    <scope>NUCLEOTIDE SEQUENCE [LARGE SCALE GENOMIC DNA]</scope>
    <source>
        <strain evidence="2">DSM 17072</strain>
    </source>
</reference>
<organism evidence="1 2">
    <name type="scientific">Chryseobacterium soldanellicola</name>
    <dbReference type="NCBI Taxonomy" id="311333"/>
    <lineage>
        <taxon>Bacteria</taxon>
        <taxon>Pseudomonadati</taxon>
        <taxon>Bacteroidota</taxon>
        <taxon>Flavobacteriia</taxon>
        <taxon>Flavobacteriales</taxon>
        <taxon>Weeksellaceae</taxon>
        <taxon>Chryseobacterium group</taxon>
        <taxon>Chryseobacterium</taxon>
    </lineage>
</organism>
<evidence type="ECO:0000313" key="1">
    <source>
        <dbReference type="EMBL" id="SDQ13163.1"/>
    </source>
</evidence>
<proteinExistence type="predicted"/>
<dbReference type="RefSeq" id="WP_089753565.1">
    <property type="nucleotide sequence ID" value="NZ_FNKL01000001.1"/>
</dbReference>
<dbReference type="AlphaFoldDB" id="A0A1H0YDL6"/>
<keyword evidence="2" id="KW-1185">Reference proteome</keyword>
<dbReference type="EMBL" id="FNKL01000001">
    <property type="protein sequence ID" value="SDQ13163.1"/>
    <property type="molecule type" value="Genomic_DNA"/>
</dbReference>
<accession>A0A1H0YDL6</accession>
<name>A0A1H0YDL6_9FLAO</name>